<gene>
    <name evidence="6" type="primary">Cd163_5</name>
    <name evidence="6" type="ORF">CASCAS_R14385</name>
</gene>
<evidence type="ECO:0000256" key="3">
    <source>
        <dbReference type="ARBA" id="ARBA00023157"/>
    </source>
</evidence>
<organism evidence="6 7">
    <name type="scientific">Casuarius casuarius</name>
    <name type="common">Southern cassowary</name>
    <name type="synonym">Struthio casuarius</name>
    <dbReference type="NCBI Taxonomy" id="8787"/>
    <lineage>
        <taxon>Eukaryota</taxon>
        <taxon>Metazoa</taxon>
        <taxon>Chordata</taxon>
        <taxon>Craniata</taxon>
        <taxon>Vertebrata</taxon>
        <taxon>Euteleostomi</taxon>
        <taxon>Archelosauria</taxon>
        <taxon>Archosauria</taxon>
        <taxon>Dinosauria</taxon>
        <taxon>Saurischia</taxon>
        <taxon>Theropoda</taxon>
        <taxon>Coelurosauria</taxon>
        <taxon>Aves</taxon>
        <taxon>Palaeognathae</taxon>
        <taxon>Casuariiformes</taxon>
        <taxon>Casuariidae</taxon>
        <taxon>Casuarius</taxon>
    </lineage>
</organism>
<dbReference type="Pfam" id="PF00530">
    <property type="entry name" value="SRCR"/>
    <property type="match status" value="2"/>
</dbReference>
<evidence type="ECO:0000313" key="7">
    <source>
        <dbReference type="Proteomes" id="UP000524187"/>
    </source>
</evidence>
<evidence type="ECO:0000256" key="1">
    <source>
        <dbReference type="ARBA" id="ARBA00022729"/>
    </source>
</evidence>
<keyword evidence="3 4" id="KW-1015">Disulfide bond</keyword>
<dbReference type="GO" id="GO:0016020">
    <property type="term" value="C:membrane"/>
    <property type="evidence" value="ECO:0007669"/>
    <property type="project" value="InterPro"/>
</dbReference>
<dbReference type="SMART" id="SM00202">
    <property type="entry name" value="SR"/>
    <property type="match status" value="1"/>
</dbReference>
<name>A0A7K8NXP6_CASCA</name>
<feature type="non-terminal residue" evidence="6">
    <location>
        <position position="1"/>
    </location>
</feature>
<reference evidence="6 7" key="1">
    <citation type="submission" date="2019-09" db="EMBL/GenBank/DDBJ databases">
        <title>Bird 10,000 Genomes (B10K) Project - Family phase.</title>
        <authorList>
            <person name="Zhang G."/>
        </authorList>
    </citation>
    <scope>NUCLEOTIDE SEQUENCE [LARGE SCALE GENOMIC DNA]</scope>
    <source>
        <strain evidence="6">B10K-LSUMZ-50683</strain>
        <tissue evidence="6">Muscle</tissue>
    </source>
</reference>
<feature type="domain" description="SRCR" evidence="5">
    <location>
        <begin position="1"/>
        <end position="44"/>
    </location>
</feature>
<evidence type="ECO:0000256" key="4">
    <source>
        <dbReference type="PROSITE-ProRule" id="PRU00196"/>
    </source>
</evidence>
<keyword evidence="7" id="KW-1185">Reference proteome</keyword>
<evidence type="ECO:0000313" key="6">
    <source>
        <dbReference type="EMBL" id="NXE58140.1"/>
    </source>
</evidence>
<dbReference type="InterPro" id="IPR036772">
    <property type="entry name" value="SRCR-like_dom_sf"/>
</dbReference>
<comment type="caution">
    <text evidence="4">Lacks conserved residue(s) required for the propagation of feature annotation.</text>
</comment>
<evidence type="ECO:0000256" key="2">
    <source>
        <dbReference type="ARBA" id="ARBA00022737"/>
    </source>
</evidence>
<evidence type="ECO:0000259" key="5">
    <source>
        <dbReference type="PROSITE" id="PS50287"/>
    </source>
</evidence>
<feature type="disulfide bond" evidence="4">
    <location>
        <begin position="13"/>
        <end position="23"/>
    </location>
</feature>
<dbReference type="PROSITE" id="PS50287">
    <property type="entry name" value="SRCR_2"/>
    <property type="match status" value="2"/>
</dbReference>
<dbReference type="EMBL" id="VWPT01000881">
    <property type="protein sequence ID" value="NXE58140.1"/>
    <property type="molecule type" value="Genomic_DNA"/>
</dbReference>
<dbReference type="PANTHER" id="PTHR19331">
    <property type="entry name" value="SCAVENGER RECEPTOR DOMAIN-CONTAINING"/>
    <property type="match status" value="1"/>
</dbReference>
<dbReference type="SUPFAM" id="SSF56487">
    <property type="entry name" value="SRCR-like"/>
    <property type="match status" value="2"/>
</dbReference>
<comment type="caution">
    <text evidence="6">The sequence shown here is derived from an EMBL/GenBank/DDBJ whole genome shotgun (WGS) entry which is preliminary data.</text>
</comment>
<dbReference type="Gene3D" id="3.10.250.10">
    <property type="entry name" value="SRCR-like domain"/>
    <property type="match status" value="2"/>
</dbReference>
<dbReference type="FunFam" id="3.10.250.10:FF:000002">
    <property type="entry name" value="Scavenger receptor cysteine-rich type 1 protein M130"/>
    <property type="match status" value="1"/>
</dbReference>
<dbReference type="AlphaFoldDB" id="A0A7K8NXP6"/>
<proteinExistence type="predicted"/>
<dbReference type="PRINTS" id="PR00258">
    <property type="entry name" value="SPERACTRCPTR"/>
</dbReference>
<protein>
    <submittedName>
        <fullName evidence="6">C163A protein</fullName>
    </submittedName>
</protein>
<keyword evidence="2" id="KW-0677">Repeat</keyword>
<feature type="non-terminal residue" evidence="6">
    <location>
        <position position="165"/>
    </location>
</feature>
<feature type="domain" description="SRCR" evidence="5">
    <location>
        <begin position="54"/>
        <end position="158"/>
    </location>
</feature>
<dbReference type="InterPro" id="IPR001190">
    <property type="entry name" value="SRCR"/>
</dbReference>
<feature type="disulfide bond" evidence="4">
    <location>
        <begin position="123"/>
        <end position="133"/>
    </location>
</feature>
<accession>A0A7K8NXP6</accession>
<dbReference type="Proteomes" id="UP000524187">
    <property type="component" value="Unassembled WGS sequence"/>
</dbReference>
<keyword evidence="1" id="KW-0732">Signal</keyword>
<sequence length="165" mass="16442">TGSGPLWQDTFHCSGTESHLGECPATALGTPACSPGHAAAVNCSGACGAGSQRVRLASGPGRCAGRVEVYVQGAWSRICEDAWDLRDAAVVCRQLGCGEALAVPSSARYSRGSGPVWLGAGGCSGAEATLWDCPAPASAPAPGQRGCKQGLSVAAICSGQCRAPP</sequence>